<evidence type="ECO:0000313" key="3">
    <source>
        <dbReference type="Proteomes" id="UP001172681"/>
    </source>
</evidence>
<keyword evidence="3" id="KW-1185">Reference proteome</keyword>
<keyword evidence="1" id="KW-1133">Transmembrane helix</keyword>
<comment type="caution">
    <text evidence="2">The sequence shown here is derived from an EMBL/GenBank/DDBJ whole genome shotgun (WGS) entry which is preliminary data.</text>
</comment>
<gene>
    <name evidence="2" type="ORF">H2204_014111</name>
</gene>
<accession>A0AA38XM76</accession>
<sequence length="119" mass="13029">MSRIALVTSIAHVGVAIGHTAFGLDIFSRAQWSTLPRLLFAYARVGWYQGSILFTIAGLHTYQMSQRDPSTWTTVERAIAGILIALYWASSAWYFKHGDKPTGLLTAVVGAMQALTLAQ</sequence>
<organism evidence="2 3">
    <name type="scientific">Knufia peltigerae</name>
    <dbReference type="NCBI Taxonomy" id="1002370"/>
    <lineage>
        <taxon>Eukaryota</taxon>
        <taxon>Fungi</taxon>
        <taxon>Dikarya</taxon>
        <taxon>Ascomycota</taxon>
        <taxon>Pezizomycotina</taxon>
        <taxon>Eurotiomycetes</taxon>
        <taxon>Chaetothyriomycetidae</taxon>
        <taxon>Chaetothyriales</taxon>
        <taxon>Trichomeriaceae</taxon>
        <taxon>Knufia</taxon>
    </lineage>
</organism>
<evidence type="ECO:0000313" key="2">
    <source>
        <dbReference type="EMBL" id="KAJ9616070.1"/>
    </source>
</evidence>
<dbReference type="Proteomes" id="UP001172681">
    <property type="component" value="Unassembled WGS sequence"/>
</dbReference>
<feature type="transmembrane region" description="Helical" evidence="1">
    <location>
        <begin position="74"/>
        <end position="95"/>
    </location>
</feature>
<name>A0AA38XM76_9EURO</name>
<keyword evidence="1" id="KW-0472">Membrane</keyword>
<proteinExistence type="predicted"/>
<dbReference type="AlphaFoldDB" id="A0AA38XM76"/>
<dbReference type="EMBL" id="JAPDRN010000173">
    <property type="protein sequence ID" value="KAJ9616070.1"/>
    <property type="molecule type" value="Genomic_DNA"/>
</dbReference>
<protein>
    <submittedName>
        <fullName evidence="2">Uncharacterized protein</fullName>
    </submittedName>
</protein>
<evidence type="ECO:0000256" key="1">
    <source>
        <dbReference type="SAM" id="Phobius"/>
    </source>
</evidence>
<feature type="transmembrane region" description="Helical" evidence="1">
    <location>
        <begin position="39"/>
        <end position="62"/>
    </location>
</feature>
<keyword evidence="1" id="KW-0812">Transmembrane</keyword>
<reference evidence="2" key="1">
    <citation type="submission" date="2022-10" db="EMBL/GenBank/DDBJ databases">
        <title>Culturing micro-colonial fungi from biological soil crusts in the Mojave desert and describing Neophaeococcomyces mojavensis, and introducing the new genera and species Taxawa tesnikishii.</title>
        <authorList>
            <person name="Kurbessoian T."/>
            <person name="Stajich J.E."/>
        </authorList>
    </citation>
    <scope>NUCLEOTIDE SEQUENCE</scope>
    <source>
        <strain evidence="2">TK_35</strain>
    </source>
</reference>